<accession>A0A2W4LE72</accession>
<feature type="compositionally biased region" description="Basic and acidic residues" evidence="1">
    <location>
        <begin position="284"/>
        <end position="302"/>
    </location>
</feature>
<dbReference type="Gene3D" id="3.30.530.20">
    <property type="match status" value="1"/>
</dbReference>
<protein>
    <submittedName>
        <fullName evidence="3">Cyclase</fullName>
    </submittedName>
</protein>
<dbReference type="Pfam" id="PF03364">
    <property type="entry name" value="Polyketide_cyc"/>
    <property type="match status" value="1"/>
</dbReference>
<reference evidence="3" key="1">
    <citation type="submission" date="2018-05" db="EMBL/GenBank/DDBJ databases">
        <authorList>
            <person name="Lanie J.A."/>
            <person name="Ng W.-L."/>
            <person name="Kazmierczak K.M."/>
            <person name="Andrzejewski T.M."/>
            <person name="Davidsen T.M."/>
            <person name="Wayne K.J."/>
            <person name="Tettelin H."/>
            <person name="Glass J.I."/>
            <person name="Rusch D."/>
            <person name="Podicherti R."/>
            <person name="Tsui H.-C.T."/>
            <person name="Winkler M.E."/>
        </authorList>
    </citation>
    <scope>NUCLEOTIDE SEQUENCE</scope>
    <source>
        <strain evidence="3">ZC4RG45</strain>
    </source>
</reference>
<feature type="compositionally biased region" description="Basic and acidic residues" evidence="1">
    <location>
        <begin position="264"/>
        <end position="275"/>
    </location>
</feature>
<evidence type="ECO:0000313" key="3">
    <source>
        <dbReference type="EMBL" id="PZM99349.1"/>
    </source>
</evidence>
<organism evidence="3">
    <name type="scientific">Thermocrispum agreste</name>
    <dbReference type="NCBI Taxonomy" id="37925"/>
    <lineage>
        <taxon>Bacteria</taxon>
        <taxon>Bacillati</taxon>
        <taxon>Actinomycetota</taxon>
        <taxon>Actinomycetes</taxon>
        <taxon>Pseudonocardiales</taxon>
        <taxon>Pseudonocardiaceae</taxon>
        <taxon>Thermocrispum</taxon>
    </lineage>
</organism>
<gene>
    <name evidence="3" type="ORF">DIU77_06045</name>
</gene>
<dbReference type="InterPro" id="IPR023393">
    <property type="entry name" value="START-like_dom_sf"/>
</dbReference>
<dbReference type="STRING" id="1111738.GCA_000427905_03495"/>
<dbReference type="CDD" id="cd07817">
    <property type="entry name" value="SRPBCC_8"/>
    <property type="match status" value="1"/>
</dbReference>
<dbReference type="PANTHER" id="PTHR33824:SF7">
    <property type="entry name" value="POLYKETIDE CYCLASE_DEHYDRASE AND LIPID TRANSPORT SUPERFAMILY PROTEIN"/>
    <property type="match status" value="1"/>
</dbReference>
<dbReference type="InterPro" id="IPR005031">
    <property type="entry name" value="COQ10_START"/>
</dbReference>
<proteinExistence type="predicted"/>
<comment type="caution">
    <text evidence="3">The sequence shown here is derived from an EMBL/GenBank/DDBJ whole genome shotgun (WGS) entry which is preliminary data.</text>
</comment>
<sequence length="318" mass="33699">MADSTSPFGKIASAVKDSPVAGKITDELKSYAKAKSSSVMGRLGSKLTDVTQQLNDAAENGGPLGKAGKAAADKLADGGSPGKAALSGAATGVKEKVKSMFGGGGGSKSTKATVIVEDIDIGAPVDVVYDQWTQFEEFSSFTKGVESVEQSDQVESTWRFKVAMSRRTVQATVTEQVPFRRIAWTSDGAKGSSKGVVTFHPLADDLTKVLLVLEYFPSGFVEKTGNIWRAVGRRARLDLKHFRRFVTTNGEATGSWRGEIADGEVGRGPDERDGTTDTGDGEPGEEKAEAGETDKGGEKAPQEAEEQEEDEEREKAPA</sequence>
<dbReference type="AlphaFoldDB" id="A0A2W4LE72"/>
<evidence type="ECO:0000259" key="2">
    <source>
        <dbReference type="Pfam" id="PF03364"/>
    </source>
</evidence>
<feature type="region of interest" description="Disordered" evidence="1">
    <location>
        <begin position="56"/>
        <end position="82"/>
    </location>
</feature>
<dbReference type="SUPFAM" id="SSF55961">
    <property type="entry name" value="Bet v1-like"/>
    <property type="match status" value="1"/>
</dbReference>
<feature type="compositionally biased region" description="Acidic residues" evidence="1">
    <location>
        <begin position="303"/>
        <end position="312"/>
    </location>
</feature>
<dbReference type="EMBL" id="QGUI01000170">
    <property type="protein sequence ID" value="PZM99349.1"/>
    <property type="molecule type" value="Genomic_DNA"/>
</dbReference>
<feature type="domain" description="Coenzyme Q-binding protein COQ10 START" evidence="2">
    <location>
        <begin position="121"/>
        <end position="241"/>
    </location>
</feature>
<name>A0A2W4LE72_9PSEU</name>
<feature type="region of interest" description="Disordered" evidence="1">
    <location>
        <begin position="253"/>
        <end position="318"/>
    </location>
</feature>
<dbReference type="PANTHER" id="PTHR33824">
    <property type="entry name" value="POLYKETIDE CYCLASE/DEHYDRASE AND LIPID TRANSPORT SUPERFAMILY PROTEIN"/>
    <property type="match status" value="1"/>
</dbReference>
<evidence type="ECO:0000256" key="1">
    <source>
        <dbReference type="SAM" id="MobiDB-lite"/>
    </source>
</evidence>
<dbReference type="InterPro" id="IPR047137">
    <property type="entry name" value="ORF3"/>
</dbReference>